<dbReference type="PANTHER" id="PTHR32438">
    <property type="entry name" value="4-ALPHA-GLUCANOTRANSFERASE DPE1, CHLOROPLASTIC/AMYLOPLASTIC"/>
    <property type="match status" value="1"/>
</dbReference>
<evidence type="ECO:0000256" key="8">
    <source>
        <dbReference type="ARBA" id="ARBA00031423"/>
    </source>
</evidence>
<dbReference type="AlphaFoldDB" id="A0AAU7NTV4"/>
<dbReference type="NCBIfam" id="NF011080">
    <property type="entry name" value="PRK14508.1-3"/>
    <property type="match status" value="1"/>
</dbReference>
<proteinExistence type="inferred from homology"/>
<keyword evidence="5 10" id="KW-0328">Glycosyltransferase</keyword>
<accession>A0AAU7NTV4</accession>
<dbReference type="KEGG" id="mech:Q9L42_019100"/>
<evidence type="ECO:0000256" key="2">
    <source>
        <dbReference type="ARBA" id="ARBA00005684"/>
    </source>
</evidence>
<keyword evidence="12" id="KW-1185">Reference proteome</keyword>
<dbReference type="Pfam" id="PF02446">
    <property type="entry name" value="Glyco_hydro_77"/>
    <property type="match status" value="1"/>
</dbReference>
<evidence type="ECO:0000313" key="12">
    <source>
        <dbReference type="Proteomes" id="UP001225378"/>
    </source>
</evidence>
<dbReference type="GO" id="GO:0004134">
    <property type="term" value="F:4-alpha-glucanotransferase activity"/>
    <property type="evidence" value="ECO:0007669"/>
    <property type="project" value="UniProtKB-EC"/>
</dbReference>
<evidence type="ECO:0000256" key="5">
    <source>
        <dbReference type="ARBA" id="ARBA00022676"/>
    </source>
</evidence>
<dbReference type="RefSeq" id="WP_305906792.1">
    <property type="nucleotide sequence ID" value="NZ_CP157743.1"/>
</dbReference>
<dbReference type="EMBL" id="CP157743">
    <property type="protein sequence ID" value="XBS20430.1"/>
    <property type="molecule type" value="Genomic_DNA"/>
</dbReference>
<dbReference type="Gene3D" id="3.20.20.80">
    <property type="entry name" value="Glycosidases"/>
    <property type="match status" value="1"/>
</dbReference>
<name>A0AAU7NTV4_9GAMM</name>
<gene>
    <name evidence="11" type="primary">malQ</name>
    <name evidence="11" type="ORF">Q9L42_019100</name>
</gene>
<reference evidence="11 12" key="1">
    <citation type="journal article" date="2024" name="Microbiology">
        <title>Methylomarinum rosea sp. nov., a novel halophilic methanotrophic bacterium from the hypersaline Lake Elton.</title>
        <authorList>
            <person name="Suleimanov R.Z."/>
            <person name="Oshkin I.Y."/>
            <person name="Danilova O.V."/>
            <person name="Suzina N.E."/>
            <person name="Dedysh S.N."/>
        </authorList>
    </citation>
    <scope>NUCLEOTIDE SEQUENCE [LARGE SCALE GENOMIC DNA]</scope>
    <source>
        <strain evidence="11 12">Ch1-1</strain>
    </source>
</reference>
<evidence type="ECO:0000313" key="11">
    <source>
        <dbReference type="EMBL" id="XBS20430.1"/>
    </source>
</evidence>
<evidence type="ECO:0000256" key="1">
    <source>
        <dbReference type="ARBA" id="ARBA00000439"/>
    </source>
</evidence>
<dbReference type="EC" id="2.4.1.25" evidence="3 10"/>
<dbReference type="InterPro" id="IPR017853">
    <property type="entry name" value="GH"/>
</dbReference>
<evidence type="ECO:0000256" key="4">
    <source>
        <dbReference type="ARBA" id="ARBA00020295"/>
    </source>
</evidence>
<keyword evidence="7 10" id="KW-0119">Carbohydrate metabolism</keyword>
<dbReference type="InterPro" id="IPR003385">
    <property type="entry name" value="Glyco_hydro_77"/>
</dbReference>
<dbReference type="NCBIfam" id="TIGR00217">
    <property type="entry name" value="malQ"/>
    <property type="match status" value="1"/>
</dbReference>
<sequence length="493" mass="56557">MSDHLNKRRAGILLHITSLPGAGQCGDLGEEAYNFIRFLHDAGISVWQTLPLGIPHGDGSPYQCMSAHAGNPALISIEWLENKGWLQRTGRAEVSYEGYGLVISNLVRKAFQGFKELATGTEQEDFVSFCSEKAYWLDEFALFYALHKKFGGRSWNHWPEYLKQREPKAIREARKRLSETIEIIKFEQYVFYNQWQELKLFAEQHDVLLFGDIPIFVSYDSADVWANRQAFKLDEEGEMQVVAGVPPDYFSATGQRWGNPHYDWDYLLSTNFRWWRERIKTQDELFDILRIDHFRGLESAWEIPASEDTAINGQWIAAPGHALLKAIKAEYPSLSLVAEDLGVITEEVEALRDDFSLPGMKILQFAFDGGADNPYLPHNCTQNSVVYTGTHDNDTTLGWFNALNDDEKHRVYEYLGFTQTQMPFTLIGTAFASVANLAIVPMQDVLCLGSKFRMNTPGTIEGNWRWRFEWDQLTEEHAGRLKHLVELFGRRCE</sequence>
<protein>
    <recommendedName>
        <fullName evidence="4 10">4-alpha-glucanotransferase</fullName>
        <ecNumber evidence="3 10">2.4.1.25</ecNumber>
    </recommendedName>
    <alternativeName>
        <fullName evidence="8 10">Amylomaltase</fullName>
    </alternativeName>
    <alternativeName>
        <fullName evidence="9 10">Disproportionating enzyme</fullName>
    </alternativeName>
</protein>
<dbReference type="SUPFAM" id="SSF51445">
    <property type="entry name" value="(Trans)glycosidases"/>
    <property type="match status" value="1"/>
</dbReference>
<dbReference type="PANTHER" id="PTHR32438:SF5">
    <property type="entry name" value="4-ALPHA-GLUCANOTRANSFERASE DPE1, CHLOROPLASTIC_AMYLOPLASTIC"/>
    <property type="match status" value="1"/>
</dbReference>
<evidence type="ECO:0000256" key="10">
    <source>
        <dbReference type="RuleBase" id="RU361207"/>
    </source>
</evidence>
<organism evidence="11 12">
    <name type="scientific">Methylomarinum roseum</name>
    <dbReference type="NCBI Taxonomy" id="3067653"/>
    <lineage>
        <taxon>Bacteria</taxon>
        <taxon>Pseudomonadati</taxon>
        <taxon>Pseudomonadota</taxon>
        <taxon>Gammaproteobacteria</taxon>
        <taxon>Methylococcales</taxon>
        <taxon>Methylococcaceae</taxon>
        <taxon>Methylomarinum</taxon>
    </lineage>
</organism>
<evidence type="ECO:0000256" key="7">
    <source>
        <dbReference type="ARBA" id="ARBA00023277"/>
    </source>
</evidence>
<keyword evidence="6 10" id="KW-0808">Transferase</keyword>
<dbReference type="NCBIfam" id="NF011079">
    <property type="entry name" value="PRK14508.1-2"/>
    <property type="match status" value="1"/>
</dbReference>
<dbReference type="GO" id="GO:0005975">
    <property type="term" value="P:carbohydrate metabolic process"/>
    <property type="evidence" value="ECO:0007669"/>
    <property type="project" value="InterPro"/>
</dbReference>
<evidence type="ECO:0000256" key="3">
    <source>
        <dbReference type="ARBA" id="ARBA00012560"/>
    </source>
</evidence>
<comment type="catalytic activity">
    <reaction evidence="1 10">
        <text>Transfers a segment of a (1-&gt;4)-alpha-D-glucan to a new position in an acceptor, which may be glucose or a (1-&gt;4)-alpha-D-glucan.</text>
        <dbReference type="EC" id="2.4.1.25"/>
    </reaction>
</comment>
<dbReference type="Proteomes" id="UP001225378">
    <property type="component" value="Chromosome"/>
</dbReference>
<evidence type="ECO:0000256" key="6">
    <source>
        <dbReference type="ARBA" id="ARBA00022679"/>
    </source>
</evidence>
<evidence type="ECO:0000256" key="9">
    <source>
        <dbReference type="ARBA" id="ARBA00031501"/>
    </source>
</evidence>
<comment type="similarity">
    <text evidence="2 10">Belongs to the disproportionating enzyme family.</text>
</comment>